<dbReference type="InterPro" id="IPR017900">
    <property type="entry name" value="4Fe4S_Fe_S_CS"/>
</dbReference>
<dbReference type="PROSITE" id="PS00198">
    <property type="entry name" value="4FE4S_FER_1"/>
    <property type="match status" value="2"/>
</dbReference>
<dbReference type="GO" id="GO:0051536">
    <property type="term" value="F:iron-sulfur cluster binding"/>
    <property type="evidence" value="ECO:0007669"/>
    <property type="project" value="UniProtKB-KW"/>
</dbReference>
<dbReference type="AlphaFoldDB" id="A0A2T0BJM2"/>
<evidence type="ECO:0000313" key="6">
    <source>
        <dbReference type="Proteomes" id="UP000239471"/>
    </source>
</evidence>
<evidence type="ECO:0000313" key="5">
    <source>
        <dbReference type="EMBL" id="PRR84095.1"/>
    </source>
</evidence>
<dbReference type="PANTHER" id="PTHR43193">
    <property type="match status" value="1"/>
</dbReference>
<dbReference type="Gene3D" id="3.30.70.20">
    <property type="match status" value="1"/>
</dbReference>
<dbReference type="OrthoDB" id="430408at2"/>
<name>A0A2T0BJM2_9CLOT</name>
<proteinExistence type="predicted"/>
<gene>
    <name evidence="5" type="ORF">CLVI_03930</name>
</gene>
<protein>
    <submittedName>
        <fullName evidence="5">F420H2 dehydrogenase subunit F</fullName>
    </submittedName>
</protein>
<evidence type="ECO:0000256" key="3">
    <source>
        <dbReference type="ARBA" id="ARBA00023014"/>
    </source>
</evidence>
<dbReference type="InterPro" id="IPR017896">
    <property type="entry name" value="4Fe4S_Fe-S-bd"/>
</dbReference>
<dbReference type="Proteomes" id="UP000239471">
    <property type="component" value="Unassembled WGS sequence"/>
</dbReference>
<keyword evidence="6" id="KW-1185">Reference proteome</keyword>
<evidence type="ECO:0000256" key="2">
    <source>
        <dbReference type="ARBA" id="ARBA00023004"/>
    </source>
</evidence>
<reference evidence="5 6" key="1">
    <citation type="submission" date="2018-03" db="EMBL/GenBank/DDBJ databases">
        <title>Genome sequence of Clostridium vincentii DSM 10228.</title>
        <authorList>
            <person name="Poehlein A."/>
            <person name="Daniel R."/>
        </authorList>
    </citation>
    <scope>NUCLEOTIDE SEQUENCE [LARGE SCALE GENOMIC DNA]</scope>
    <source>
        <strain evidence="5 6">DSM 10228</strain>
    </source>
</reference>
<dbReference type="InterPro" id="IPR007516">
    <property type="entry name" value="Co_F420_Hydgase/DH_bsu_N"/>
</dbReference>
<dbReference type="InterPro" id="IPR007525">
    <property type="entry name" value="FrhB_FdhB_C"/>
</dbReference>
<feature type="domain" description="4Fe-4S ferredoxin-type" evidence="4">
    <location>
        <begin position="1"/>
        <end position="30"/>
    </location>
</feature>
<dbReference type="InterPro" id="IPR052977">
    <property type="entry name" value="Polyferredoxin-like_ET"/>
</dbReference>
<evidence type="ECO:0000256" key="1">
    <source>
        <dbReference type="ARBA" id="ARBA00022723"/>
    </source>
</evidence>
<dbReference type="Pfam" id="PF04432">
    <property type="entry name" value="FrhB_FdhB_C"/>
    <property type="match status" value="1"/>
</dbReference>
<organism evidence="5 6">
    <name type="scientific">Clostridium vincentii</name>
    <dbReference type="NCBI Taxonomy" id="52704"/>
    <lineage>
        <taxon>Bacteria</taxon>
        <taxon>Bacillati</taxon>
        <taxon>Bacillota</taxon>
        <taxon>Clostridia</taxon>
        <taxon>Eubacteriales</taxon>
        <taxon>Clostridiaceae</taxon>
        <taxon>Clostridium</taxon>
    </lineage>
</organism>
<keyword evidence="1" id="KW-0479">Metal-binding</keyword>
<accession>A0A2T0BJM2</accession>
<dbReference type="RefSeq" id="WP_106058433.1">
    <property type="nucleotide sequence ID" value="NZ_PVXQ01000003.1"/>
</dbReference>
<dbReference type="PANTHER" id="PTHR43193:SF2">
    <property type="entry name" value="POLYFERREDOXIN PROTEIN FWDF"/>
    <property type="match status" value="1"/>
</dbReference>
<dbReference type="Pfam" id="PF04422">
    <property type="entry name" value="FrhB_FdhB_N"/>
    <property type="match status" value="1"/>
</dbReference>
<dbReference type="Pfam" id="PF12838">
    <property type="entry name" value="Fer4_7"/>
    <property type="match status" value="1"/>
</dbReference>
<keyword evidence="2" id="KW-0408">Iron</keyword>
<comment type="caution">
    <text evidence="5">The sequence shown here is derived from an EMBL/GenBank/DDBJ whole genome shotgun (WGS) entry which is preliminary data.</text>
</comment>
<evidence type="ECO:0000259" key="4">
    <source>
        <dbReference type="PROSITE" id="PS51379"/>
    </source>
</evidence>
<feature type="domain" description="4Fe-4S ferredoxin-type" evidence="4">
    <location>
        <begin position="35"/>
        <end position="65"/>
    </location>
</feature>
<dbReference type="EMBL" id="PVXQ01000003">
    <property type="protein sequence ID" value="PRR84095.1"/>
    <property type="molecule type" value="Genomic_DNA"/>
</dbReference>
<dbReference type="PROSITE" id="PS51379">
    <property type="entry name" value="4FE4S_FER_2"/>
    <property type="match status" value="2"/>
</dbReference>
<sequence length="393" mass="45462">MIDTIKKELCTGCNACSNICPQNCIEMKDDKFGFRYPTVEYDKCIKCQLCIKTCPSLNKVSLNGKWTIPKIFAAWSLDEEIRFNSTSGGVFSELAKQIINNTGIVVAVRYNEKNLVEHCMIETEDEIKIIRQSKYIQSDIGFIYKVIKTKLLEEKLVGFCGSPCQVAGLLNFLGKPFDNLITFDFVCRGTNSPEAYLKYIDMLEKQYESKVKKVWFKNKTYGWNRFSTRIDFENGKTYIKDRYTDLFMRGYIEENLYMRPCCFDCKYKSFPRVSDLTLADFWGVRAIDPVLDPDKGTSLIMINSEKGNKIFNSIRKNILYRESTLEAAFSGNGCIAKSAIKNLKSDIFLEMLHTYSFDVCFKKCVKSNILKRIKRKFYMTASKVKRTLISFKK</sequence>
<keyword evidence="3" id="KW-0411">Iron-sulfur</keyword>
<dbReference type="GO" id="GO:0046872">
    <property type="term" value="F:metal ion binding"/>
    <property type="evidence" value="ECO:0007669"/>
    <property type="project" value="UniProtKB-KW"/>
</dbReference>
<dbReference type="SUPFAM" id="SSF54862">
    <property type="entry name" value="4Fe-4S ferredoxins"/>
    <property type="match status" value="1"/>
</dbReference>